<keyword evidence="6" id="KW-1185">Reference proteome</keyword>
<dbReference type="PANTHER" id="PTHR12499:SF0">
    <property type="entry name" value="OPTIC ATROPHY 3 PROTEIN"/>
    <property type="match status" value="1"/>
</dbReference>
<feature type="compositionally biased region" description="Basic and acidic residues" evidence="4">
    <location>
        <begin position="122"/>
        <end position="142"/>
    </location>
</feature>
<accession>A0A1B2JDR7</accession>
<proteinExistence type="inferred from homology"/>
<keyword evidence="2 3" id="KW-0175">Coiled coil</keyword>
<evidence type="ECO:0000256" key="4">
    <source>
        <dbReference type="SAM" id="MobiDB-lite"/>
    </source>
</evidence>
<evidence type="ECO:0000256" key="3">
    <source>
        <dbReference type="SAM" id="Coils"/>
    </source>
</evidence>
<feature type="coiled-coil region" evidence="3">
    <location>
        <begin position="51"/>
        <end position="78"/>
    </location>
</feature>
<dbReference type="Proteomes" id="UP000094565">
    <property type="component" value="Chromosome 2"/>
</dbReference>
<feature type="region of interest" description="Disordered" evidence="4">
    <location>
        <begin position="97"/>
        <end position="142"/>
    </location>
</feature>
<dbReference type="OrthoDB" id="2129069at2759"/>
<organism evidence="5 6">
    <name type="scientific">Komagataella pastoris</name>
    <name type="common">Yeast</name>
    <name type="synonym">Pichia pastoris</name>
    <dbReference type="NCBI Taxonomy" id="4922"/>
    <lineage>
        <taxon>Eukaryota</taxon>
        <taxon>Fungi</taxon>
        <taxon>Dikarya</taxon>
        <taxon>Ascomycota</taxon>
        <taxon>Saccharomycotina</taxon>
        <taxon>Pichiomycetes</taxon>
        <taxon>Pichiales</taxon>
        <taxon>Pichiaceae</taxon>
        <taxon>Komagataella</taxon>
    </lineage>
</organism>
<sequence>MGHDVTIRPLNDAKAVENGANFLSEFVLFSVAGSLILFESQRQRKKEATRRENVADDISTLQHEIEYLKRKMEEYNMKLDDYKPPQELKPSILKLEPSVDETHNLPTREDAISRLNPPVNQQDKEKMFPVKDDNIREKSKSS</sequence>
<feature type="compositionally biased region" description="Basic and acidic residues" evidence="4">
    <location>
        <begin position="100"/>
        <end position="112"/>
    </location>
</feature>
<comment type="similarity">
    <text evidence="1">Belongs to the OPA3 family.</text>
</comment>
<dbReference type="AlphaFoldDB" id="A0A1B2JDR7"/>
<name>A0A1B2JDR7_PICPA</name>
<dbReference type="EMBL" id="CP014585">
    <property type="protein sequence ID" value="ANZ76186.1"/>
    <property type="molecule type" value="Genomic_DNA"/>
</dbReference>
<gene>
    <name evidence="5" type="ORF">ATY40_BA7503162</name>
</gene>
<evidence type="ECO:0000313" key="6">
    <source>
        <dbReference type="Proteomes" id="UP000094565"/>
    </source>
</evidence>
<dbReference type="Pfam" id="PF07047">
    <property type="entry name" value="OPA3"/>
    <property type="match status" value="1"/>
</dbReference>
<dbReference type="InterPro" id="IPR010754">
    <property type="entry name" value="OPA3-like"/>
</dbReference>
<dbReference type="GO" id="GO:0005739">
    <property type="term" value="C:mitochondrion"/>
    <property type="evidence" value="ECO:0007669"/>
    <property type="project" value="TreeGrafter"/>
</dbReference>
<evidence type="ECO:0000256" key="1">
    <source>
        <dbReference type="ARBA" id="ARBA00007584"/>
    </source>
</evidence>
<dbReference type="GO" id="GO:0019216">
    <property type="term" value="P:regulation of lipid metabolic process"/>
    <property type="evidence" value="ECO:0007669"/>
    <property type="project" value="TreeGrafter"/>
</dbReference>
<reference evidence="5 6" key="1">
    <citation type="submission" date="2016-02" db="EMBL/GenBank/DDBJ databases">
        <title>Comparative genomic and transcriptomic foundation for Pichia pastoris.</title>
        <authorList>
            <person name="Love K.R."/>
            <person name="Shah K.A."/>
            <person name="Whittaker C.A."/>
            <person name="Wu J."/>
            <person name="Bartlett M.C."/>
            <person name="Ma D."/>
            <person name="Leeson R.L."/>
            <person name="Priest M."/>
            <person name="Young S.K."/>
            <person name="Love J.C."/>
        </authorList>
    </citation>
    <scope>NUCLEOTIDE SEQUENCE [LARGE SCALE GENOMIC DNA]</scope>
    <source>
        <strain evidence="5 6">ATCC 28485</strain>
    </source>
</reference>
<evidence type="ECO:0000256" key="2">
    <source>
        <dbReference type="ARBA" id="ARBA00023054"/>
    </source>
</evidence>
<dbReference type="PANTHER" id="PTHR12499">
    <property type="entry name" value="OPTIC ATROPHY 3 PROTEIN OPA3"/>
    <property type="match status" value="1"/>
</dbReference>
<evidence type="ECO:0000313" key="5">
    <source>
        <dbReference type="EMBL" id="ANZ76186.1"/>
    </source>
</evidence>
<protein>
    <submittedName>
        <fullName evidence="5">BA75_03162T0</fullName>
    </submittedName>
</protein>